<evidence type="ECO:0000313" key="2">
    <source>
        <dbReference type="EMBL" id="ONM55599.1"/>
    </source>
</evidence>
<accession>A0A1D6I682</accession>
<dbReference type="AlphaFoldDB" id="A0A1D6I682"/>
<dbReference type="InterPro" id="IPR006580">
    <property type="entry name" value="Znf_TTF"/>
</dbReference>
<dbReference type="PANTHER" id="PTHR45749">
    <property type="match status" value="1"/>
</dbReference>
<dbReference type="SMR" id="A0A1D6I682"/>
<protein>
    <submittedName>
        <fullName evidence="2">General transcription factor 2-related zinc finger protein</fullName>
    </submittedName>
</protein>
<dbReference type="STRING" id="4577.A0A1D6I682"/>
<evidence type="ECO:0000256" key="1">
    <source>
        <dbReference type="SAM" id="MobiDB-lite"/>
    </source>
</evidence>
<feature type="compositionally biased region" description="Polar residues" evidence="1">
    <location>
        <begin position="35"/>
        <end position="47"/>
    </location>
</feature>
<dbReference type="InterPro" id="IPR025398">
    <property type="entry name" value="DUF4371"/>
</dbReference>
<proteinExistence type="predicted"/>
<dbReference type="Pfam" id="PF14291">
    <property type="entry name" value="DUF4371"/>
    <property type="match status" value="1"/>
</dbReference>
<dbReference type="PANTHER" id="PTHR45749:SF35">
    <property type="entry name" value="AC-LIKE TRANSPOSASE-RELATED"/>
    <property type="match status" value="1"/>
</dbReference>
<dbReference type="SMART" id="SM00597">
    <property type="entry name" value="ZnF_TTF"/>
    <property type="match status" value="1"/>
</dbReference>
<feature type="region of interest" description="Disordered" evidence="1">
    <location>
        <begin position="1"/>
        <end position="100"/>
    </location>
</feature>
<sequence length="386" mass="44819">MSSRKYPSGSEKRKRKKQGDEFIQTQRGALDKFLKSNSTAPRNSNNELAIVLMEEEEPNVGNSEKDGPNIEENNVSGPQNPTATSDANAQPATVDEPSFYNHDIFDPRHWDNLDNKAREILVEKGPIREEGLEFPSDDASRHFSYVHYHRKLSNGEVHDRKWLVYSKHIDRAFCFCCKIFKSTTSRSQSALANDGYKNWRQISLKLREHENSAEHINSMNKWNELKTRLQKEETIDKEVQKQIDKEKARMRQVLLRIITVVKFLGKRNLAFRGTSEKLYTNSNGNFYACVEMIAEFDLVMQDHLRHIKNKEIHYHYLSHKIQDELVYLLASDIISSIIKVVKEAKYFSIILDCTPDVSHQEQMTLLVRCVNLSYGKINIEEYFLGS</sequence>
<feature type="compositionally biased region" description="Polar residues" evidence="1">
    <location>
        <begin position="71"/>
        <end position="91"/>
    </location>
</feature>
<name>A0A1D6I682_MAIZE</name>
<dbReference type="ExpressionAtlas" id="A0A1D6I682">
    <property type="expression patterns" value="baseline"/>
</dbReference>
<dbReference type="eggNOG" id="ENOG502QPQD">
    <property type="taxonomic scope" value="Eukaryota"/>
</dbReference>
<organism evidence="2">
    <name type="scientific">Zea mays</name>
    <name type="common">Maize</name>
    <dbReference type="NCBI Taxonomy" id="4577"/>
    <lineage>
        <taxon>Eukaryota</taxon>
        <taxon>Viridiplantae</taxon>
        <taxon>Streptophyta</taxon>
        <taxon>Embryophyta</taxon>
        <taxon>Tracheophyta</taxon>
        <taxon>Spermatophyta</taxon>
        <taxon>Magnoliopsida</taxon>
        <taxon>Liliopsida</taxon>
        <taxon>Poales</taxon>
        <taxon>Poaceae</taxon>
        <taxon>PACMAD clade</taxon>
        <taxon>Panicoideae</taxon>
        <taxon>Andropogonodae</taxon>
        <taxon>Andropogoneae</taxon>
        <taxon>Tripsacinae</taxon>
        <taxon>Zea</taxon>
    </lineage>
</organism>
<gene>
    <name evidence="2" type="ORF">ZEAMMB73_Zm00001d020784</name>
</gene>
<dbReference type="PaxDb" id="4577-GRMZM2G001627_P01"/>
<dbReference type="InParanoid" id="A0A1D6I682"/>
<dbReference type="EMBL" id="CM007650">
    <property type="protein sequence ID" value="ONM55599.1"/>
    <property type="molecule type" value="Genomic_DNA"/>
</dbReference>
<reference evidence="2" key="1">
    <citation type="submission" date="2015-12" db="EMBL/GenBank/DDBJ databases">
        <title>Update maize B73 reference genome by single molecule sequencing technologies.</title>
        <authorList>
            <consortium name="Maize Genome Sequencing Project"/>
            <person name="Ware D."/>
        </authorList>
    </citation>
    <scope>NUCLEOTIDE SEQUENCE [LARGE SCALE GENOMIC DNA]</scope>
    <source>
        <tissue evidence="2">Seedling</tissue>
    </source>
</reference>